<feature type="transmembrane region" description="Helical" evidence="2">
    <location>
        <begin position="217"/>
        <end position="238"/>
    </location>
</feature>
<evidence type="ECO:0000313" key="3">
    <source>
        <dbReference type="EMBL" id="KAJ7626146.1"/>
    </source>
</evidence>
<evidence type="ECO:0000313" key="4">
    <source>
        <dbReference type="Proteomes" id="UP001221142"/>
    </source>
</evidence>
<feature type="compositionally biased region" description="Low complexity" evidence="1">
    <location>
        <begin position="143"/>
        <end position="175"/>
    </location>
</feature>
<feature type="compositionally biased region" description="Low complexity" evidence="1">
    <location>
        <begin position="187"/>
        <end position="207"/>
    </location>
</feature>
<keyword evidence="2" id="KW-1133">Transmembrane helix</keyword>
<dbReference type="Proteomes" id="UP001221142">
    <property type="component" value="Unassembled WGS sequence"/>
</dbReference>
<sequence>MHPDALSTVDHFRSRRQLDVTVCPPEDESNTPLTSQNFNPNVHQNILNCNYDQGAGQCQYITRVGMPTVLQGPGLCPPVIQAPVSNPAQETSTTSPSTTATTVTISPDSSVAVGTPTTTNQEARPSITSSVDTGTTASPEARPSTASSVTTTSPSIIPHESPTTTSPSIIQSKIPDLARGSPSADQSSGATAPLSLTTSSSNESSAVSSRTTSAGSIAGGILGAISICLLGVAIFIFVRRRRMSAGRRQMLDAEMRGGTITPFISTARDKGSSIISTSSSGDSPLHVSLQQVHKRLETMQDDIRDGSLGVQQSLQMAVQQNEALHTRTVRTLESGIMMRTMDGAPPGYAD</sequence>
<evidence type="ECO:0000256" key="1">
    <source>
        <dbReference type="SAM" id="MobiDB-lite"/>
    </source>
</evidence>
<dbReference type="EMBL" id="JARKIF010000012">
    <property type="protein sequence ID" value="KAJ7626146.1"/>
    <property type="molecule type" value="Genomic_DNA"/>
</dbReference>
<evidence type="ECO:0000256" key="2">
    <source>
        <dbReference type="SAM" id="Phobius"/>
    </source>
</evidence>
<comment type="caution">
    <text evidence="3">The sequence shown here is derived from an EMBL/GenBank/DDBJ whole genome shotgun (WGS) entry which is preliminary data.</text>
</comment>
<feature type="compositionally biased region" description="Low complexity" evidence="1">
    <location>
        <begin position="91"/>
        <end position="106"/>
    </location>
</feature>
<name>A0AAD7BNX5_9AGAR</name>
<reference evidence="3" key="1">
    <citation type="submission" date="2023-03" db="EMBL/GenBank/DDBJ databases">
        <title>Massive genome expansion in bonnet fungi (Mycena s.s.) driven by repeated elements and novel gene families across ecological guilds.</title>
        <authorList>
            <consortium name="Lawrence Berkeley National Laboratory"/>
            <person name="Harder C.B."/>
            <person name="Miyauchi S."/>
            <person name="Viragh M."/>
            <person name="Kuo A."/>
            <person name="Thoen E."/>
            <person name="Andreopoulos B."/>
            <person name="Lu D."/>
            <person name="Skrede I."/>
            <person name="Drula E."/>
            <person name="Henrissat B."/>
            <person name="Morin E."/>
            <person name="Kohler A."/>
            <person name="Barry K."/>
            <person name="LaButti K."/>
            <person name="Morin E."/>
            <person name="Salamov A."/>
            <person name="Lipzen A."/>
            <person name="Mereny Z."/>
            <person name="Hegedus B."/>
            <person name="Baldrian P."/>
            <person name="Stursova M."/>
            <person name="Weitz H."/>
            <person name="Taylor A."/>
            <person name="Grigoriev I.V."/>
            <person name="Nagy L.G."/>
            <person name="Martin F."/>
            <person name="Kauserud H."/>
        </authorList>
    </citation>
    <scope>NUCLEOTIDE SEQUENCE</scope>
    <source>
        <strain evidence="3">9284</strain>
    </source>
</reference>
<keyword evidence="2" id="KW-0472">Membrane</keyword>
<feature type="compositionally biased region" description="Polar residues" evidence="1">
    <location>
        <begin position="115"/>
        <end position="138"/>
    </location>
</feature>
<protein>
    <submittedName>
        <fullName evidence="3">Uncharacterized protein</fullName>
    </submittedName>
</protein>
<gene>
    <name evidence="3" type="ORF">FB45DRAFT_923043</name>
</gene>
<feature type="region of interest" description="Disordered" evidence="1">
    <location>
        <begin position="82"/>
        <end position="207"/>
    </location>
</feature>
<organism evidence="3 4">
    <name type="scientific">Roridomyces roridus</name>
    <dbReference type="NCBI Taxonomy" id="1738132"/>
    <lineage>
        <taxon>Eukaryota</taxon>
        <taxon>Fungi</taxon>
        <taxon>Dikarya</taxon>
        <taxon>Basidiomycota</taxon>
        <taxon>Agaricomycotina</taxon>
        <taxon>Agaricomycetes</taxon>
        <taxon>Agaricomycetidae</taxon>
        <taxon>Agaricales</taxon>
        <taxon>Marasmiineae</taxon>
        <taxon>Mycenaceae</taxon>
        <taxon>Roridomyces</taxon>
    </lineage>
</organism>
<proteinExistence type="predicted"/>
<dbReference type="AlphaFoldDB" id="A0AAD7BNX5"/>
<keyword evidence="2" id="KW-0812">Transmembrane</keyword>
<keyword evidence="4" id="KW-1185">Reference proteome</keyword>
<accession>A0AAD7BNX5</accession>